<dbReference type="PANTHER" id="PTHR48081">
    <property type="entry name" value="AB HYDROLASE SUPERFAMILY PROTEIN C4A8.06C"/>
    <property type="match status" value="1"/>
</dbReference>
<dbReference type="AlphaFoldDB" id="A0A1I2L9V0"/>
<dbReference type="EMBL" id="FOOK01000004">
    <property type="protein sequence ID" value="SFF74267.1"/>
    <property type="molecule type" value="Genomic_DNA"/>
</dbReference>
<evidence type="ECO:0000256" key="1">
    <source>
        <dbReference type="ARBA" id="ARBA00010515"/>
    </source>
</evidence>
<gene>
    <name evidence="5" type="ORF">SAMN04488025_10455</name>
</gene>
<dbReference type="SUPFAM" id="SSF53474">
    <property type="entry name" value="alpha/beta-Hydrolases"/>
    <property type="match status" value="1"/>
</dbReference>
<dbReference type="InterPro" id="IPR033140">
    <property type="entry name" value="Lipase_GDXG_put_SER_AS"/>
</dbReference>
<evidence type="ECO:0000256" key="2">
    <source>
        <dbReference type="ARBA" id="ARBA00022801"/>
    </source>
</evidence>
<dbReference type="InterPro" id="IPR029058">
    <property type="entry name" value="AB_hydrolase_fold"/>
</dbReference>
<keyword evidence="2" id="KW-0378">Hydrolase</keyword>
<organism evidence="5 6">
    <name type="scientific">Planifilum fulgidum</name>
    <dbReference type="NCBI Taxonomy" id="201973"/>
    <lineage>
        <taxon>Bacteria</taxon>
        <taxon>Bacillati</taxon>
        <taxon>Bacillota</taxon>
        <taxon>Bacilli</taxon>
        <taxon>Bacillales</taxon>
        <taxon>Thermoactinomycetaceae</taxon>
        <taxon>Planifilum</taxon>
    </lineage>
</organism>
<protein>
    <submittedName>
        <fullName evidence="5">Acetyl esterase/lipase</fullName>
    </submittedName>
</protein>
<dbReference type="PROSITE" id="PS01174">
    <property type="entry name" value="LIPASE_GDXG_SER"/>
    <property type="match status" value="1"/>
</dbReference>
<feature type="domain" description="Alpha/beta hydrolase fold-3" evidence="4">
    <location>
        <begin position="73"/>
        <end position="274"/>
    </location>
</feature>
<dbReference type="InterPro" id="IPR002168">
    <property type="entry name" value="Lipase_GDXG_HIS_AS"/>
</dbReference>
<sequence>MASPQSEAIRQMLREQKEAAKKGAPSIEEQRRQLDYLGGFSPLESDVTVEKTRIAGVPGEWISTPDARKDRVLFYLHGGAYCFGSCDSHRGLVSRLARACGSRALLIEYRLAPEHPFPAALEDSTAAYRELIRSGVRPENLVIAGDSAGGGLTMATLLTLRDEGDPLPSAAVLLSPWTDLEGTGESMKTKADVEPWLDPEKSHLLAKLYLGDLDPRHPLVSPIHADLRNLPPLLVHVGSDECLLDDSVRLVERAKSAGVETEFKIWDEMWHVFHGFPIPEAQQAIEEIGAFVRARLP</sequence>
<dbReference type="Proteomes" id="UP000198661">
    <property type="component" value="Unassembled WGS sequence"/>
</dbReference>
<dbReference type="PROSITE" id="PS01173">
    <property type="entry name" value="LIPASE_GDXG_HIS"/>
    <property type="match status" value="1"/>
</dbReference>
<name>A0A1I2L9V0_9BACL</name>
<reference evidence="5 6" key="1">
    <citation type="submission" date="2016-10" db="EMBL/GenBank/DDBJ databases">
        <authorList>
            <person name="de Groot N.N."/>
        </authorList>
    </citation>
    <scope>NUCLEOTIDE SEQUENCE [LARGE SCALE GENOMIC DNA]</scope>
    <source>
        <strain evidence="5 6">DSM 44945</strain>
    </source>
</reference>
<evidence type="ECO:0000259" key="4">
    <source>
        <dbReference type="Pfam" id="PF07859"/>
    </source>
</evidence>
<evidence type="ECO:0000256" key="3">
    <source>
        <dbReference type="PROSITE-ProRule" id="PRU10038"/>
    </source>
</evidence>
<dbReference type="GO" id="GO:0004806">
    <property type="term" value="F:triacylglycerol lipase activity"/>
    <property type="evidence" value="ECO:0007669"/>
    <property type="project" value="TreeGrafter"/>
</dbReference>
<feature type="active site" evidence="3">
    <location>
        <position position="147"/>
    </location>
</feature>
<dbReference type="SMR" id="A0A1I2L9V0"/>
<dbReference type="InterPro" id="IPR050300">
    <property type="entry name" value="GDXG_lipolytic_enzyme"/>
</dbReference>
<evidence type="ECO:0000313" key="5">
    <source>
        <dbReference type="EMBL" id="SFF74267.1"/>
    </source>
</evidence>
<dbReference type="PANTHER" id="PTHR48081:SF30">
    <property type="entry name" value="ACETYL-HYDROLASE LIPR-RELATED"/>
    <property type="match status" value="1"/>
</dbReference>
<dbReference type="Pfam" id="PF07859">
    <property type="entry name" value="Abhydrolase_3"/>
    <property type="match status" value="1"/>
</dbReference>
<comment type="similarity">
    <text evidence="1">Belongs to the 'GDXG' lipolytic enzyme family.</text>
</comment>
<dbReference type="InterPro" id="IPR013094">
    <property type="entry name" value="AB_hydrolase_3"/>
</dbReference>
<dbReference type="STRING" id="201973.SAMN04488025_10455"/>
<dbReference type="OrthoDB" id="9815425at2"/>
<accession>A0A1I2L9V0</accession>
<keyword evidence="6" id="KW-1185">Reference proteome</keyword>
<proteinExistence type="inferred from homology"/>
<dbReference type="RefSeq" id="WP_092035873.1">
    <property type="nucleotide sequence ID" value="NZ_FOOK01000004.1"/>
</dbReference>
<dbReference type="Gene3D" id="3.40.50.1820">
    <property type="entry name" value="alpha/beta hydrolase"/>
    <property type="match status" value="1"/>
</dbReference>
<evidence type="ECO:0000313" key="6">
    <source>
        <dbReference type="Proteomes" id="UP000198661"/>
    </source>
</evidence>